<dbReference type="EMBL" id="BAABJI010000001">
    <property type="protein sequence ID" value="GAA4909074.1"/>
    <property type="molecule type" value="Genomic_DNA"/>
</dbReference>
<dbReference type="InterPro" id="IPR013538">
    <property type="entry name" value="ASHA1/2-like_C"/>
</dbReference>
<dbReference type="InterPro" id="IPR023393">
    <property type="entry name" value="START-like_dom_sf"/>
</dbReference>
<evidence type="ECO:0000256" key="1">
    <source>
        <dbReference type="ARBA" id="ARBA00006817"/>
    </source>
</evidence>
<accession>A0ABP9FQN6</accession>
<comment type="caution">
    <text evidence="3">The sequence shown here is derived from an EMBL/GenBank/DDBJ whole genome shotgun (WGS) entry which is preliminary data.</text>
</comment>
<evidence type="ECO:0000259" key="2">
    <source>
        <dbReference type="Pfam" id="PF08327"/>
    </source>
</evidence>
<reference evidence="4" key="1">
    <citation type="journal article" date="2019" name="Int. J. Syst. Evol. Microbiol.">
        <title>The Global Catalogue of Microorganisms (GCM) 10K type strain sequencing project: providing services to taxonomists for standard genome sequencing and annotation.</title>
        <authorList>
            <consortium name="The Broad Institute Genomics Platform"/>
            <consortium name="The Broad Institute Genome Sequencing Center for Infectious Disease"/>
            <person name="Wu L."/>
            <person name="Ma J."/>
        </authorList>
    </citation>
    <scope>NUCLEOTIDE SEQUENCE [LARGE SCALE GENOMIC DNA]</scope>
    <source>
        <strain evidence="4">JCM 18283</strain>
    </source>
</reference>
<dbReference type="SUPFAM" id="SSF55961">
    <property type="entry name" value="Bet v1-like"/>
    <property type="match status" value="1"/>
</dbReference>
<evidence type="ECO:0000313" key="4">
    <source>
        <dbReference type="Proteomes" id="UP001501436"/>
    </source>
</evidence>
<proteinExistence type="inferred from homology"/>
<name>A0ABP9FQN6_9SPHI</name>
<protein>
    <recommendedName>
        <fullName evidence="2">Activator of Hsp90 ATPase homologue 1/2-like C-terminal domain-containing protein</fullName>
    </recommendedName>
</protein>
<feature type="domain" description="Activator of Hsp90 ATPase homologue 1/2-like C-terminal" evidence="2">
    <location>
        <begin position="15"/>
        <end position="140"/>
    </location>
</feature>
<dbReference type="Gene3D" id="3.30.530.20">
    <property type="match status" value="1"/>
</dbReference>
<dbReference type="RefSeq" id="WP_345329856.1">
    <property type="nucleotide sequence ID" value="NZ_BAABJI010000001.1"/>
</dbReference>
<evidence type="ECO:0000313" key="3">
    <source>
        <dbReference type="EMBL" id="GAA4909074.1"/>
    </source>
</evidence>
<keyword evidence="4" id="KW-1185">Reference proteome</keyword>
<sequence length="140" mass="15998">MTDITLTTTVDFTSSKEKVWQGLTDPALIRQYFFGTQLITDWTIGSPIIWTGEWDGVVYKDKGTVLEVIPGELAKYTYWSSMSGTEDVPENYQIVSYRLSDNNGGTRLTITQENIADEEKKQHSEHNWQALMAELKKLIE</sequence>
<organism evidence="3 4">
    <name type="scientific">Mucilaginibacter defluvii</name>
    <dbReference type="NCBI Taxonomy" id="1196019"/>
    <lineage>
        <taxon>Bacteria</taxon>
        <taxon>Pseudomonadati</taxon>
        <taxon>Bacteroidota</taxon>
        <taxon>Sphingobacteriia</taxon>
        <taxon>Sphingobacteriales</taxon>
        <taxon>Sphingobacteriaceae</taxon>
        <taxon>Mucilaginibacter</taxon>
    </lineage>
</organism>
<dbReference type="Pfam" id="PF08327">
    <property type="entry name" value="AHSA1"/>
    <property type="match status" value="1"/>
</dbReference>
<dbReference type="CDD" id="cd07814">
    <property type="entry name" value="SRPBCC_CalC_Aha1-like"/>
    <property type="match status" value="1"/>
</dbReference>
<gene>
    <name evidence="3" type="ORF">GCM10023313_10140</name>
</gene>
<dbReference type="Proteomes" id="UP001501436">
    <property type="component" value="Unassembled WGS sequence"/>
</dbReference>
<comment type="similarity">
    <text evidence="1">Belongs to the AHA1 family.</text>
</comment>